<evidence type="ECO:0000313" key="10">
    <source>
        <dbReference type="EMBL" id="SPC33223.1"/>
    </source>
</evidence>
<dbReference type="EMBL" id="LT981265">
    <property type="protein sequence ID" value="SPC33223.1"/>
    <property type="molecule type" value="Genomic_DNA"/>
</dbReference>
<evidence type="ECO:0000256" key="7">
    <source>
        <dbReference type="PIRSR" id="PIRSR000388-2"/>
    </source>
</evidence>
<dbReference type="GO" id="GO:0032259">
    <property type="term" value="P:methylation"/>
    <property type="evidence" value="ECO:0007669"/>
    <property type="project" value="UniProtKB-KW"/>
</dbReference>
<reference evidence="11" key="1">
    <citation type="submission" date="2018-01" db="EMBL/GenBank/DDBJ databases">
        <authorList>
            <person name="Kerou L M."/>
        </authorList>
    </citation>
    <scope>NUCLEOTIDE SEQUENCE [LARGE SCALE GENOMIC DNA]</scope>
    <source>
        <strain evidence="11">SCU2</strain>
    </source>
</reference>
<name>A0A2K5ANK7_9ARCH</name>
<evidence type="ECO:0000256" key="2">
    <source>
        <dbReference type="ARBA" id="ARBA00008676"/>
    </source>
</evidence>
<keyword evidence="5 8" id="KW-0479">Metal-binding</keyword>
<dbReference type="PIRSF" id="PIRSF000388">
    <property type="entry name" value="Pantoate_hydroxy_MeTrfase"/>
    <property type="match status" value="1"/>
</dbReference>
<dbReference type="CDD" id="cd06557">
    <property type="entry name" value="KPHMT-like"/>
    <property type="match status" value="1"/>
</dbReference>
<dbReference type="Pfam" id="PF02548">
    <property type="entry name" value="Pantoate_transf"/>
    <property type="match status" value="1"/>
</dbReference>
<dbReference type="UniPathway" id="UPA00241"/>
<dbReference type="EC" id="2.1.2.11" evidence="5"/>
<feature type="active site" description="Proton acceptor" evidence="5 6">
    <location>
        <position position="183"/>
    </location>
</feature>
<comment type="cofactor">
    <cofactor evidence="5 8">
        <name>Mg(2+)</name>
        <dbReference type="ChEBI" id="CHEBI:18420"/>
    </cofactor>
    <text evidence="5 8">Binds 1 Mg(2+) ion per subunit.</text>
</comment>
<evidence type="ECO:0000256" key="1">
    <source>
        <dbReference type="ARBA" id="ARBA00005033"/>
    </source>
</evidence>
<feature type="binding site" evidence="5 7">
    <location>
        <begin position="45"/>
        <end position="46"/>
    </location>
    <ligand>
        <name>3-methyl-2-oxobutanoate</name>
        <dbReference type="ChEBI" id="CHEBI:11851"/>
    </ligand>
</feature>
<dbReference type="GO" id="GO:0005737">
    <property type="term" value="C:cytoplasm"/>
    <property type="evidence" value="ECO:0007669"/>
    <property type="project" value="UniProtKB-SubCell"/>
</dbReference>
<feature type="binding site" evidence="5 7">
    <location>
        <position position="114"/>
    </location>
    <ligand>
        <name>3-methyl-2-oxobutanoate</name>
        <dbReference type="ChEBI" id="CHEBI:11851"/>
    </ligand>
</feature>
<dbReference type="GO" id="GO:0015940">
    <property type="term" value="P:pantothenate biosynthetic process"/>
    <property type="evidence" value="ECO:0007669"/>
    <property type="project" value="UniProtKB-UniRule"/>
</dbReference>
<keyword evidence="5" id="KW-0963">Cytoplasm</keyword>
<sequence>MGSKITVESIMGMKGKKKIVAVTAYDYTTARICDRAGVDIILVGDSAAMVMLGYKSTTPISMEEMLVFCKAVSRAREHAMVVADMPFMSYQISMEDALYNACRFIKEGNADAVKVEGGREFKHVVEAIVDAGIPVMGHIGLKPQTAPLWHGYKVQGKVVDDASRLIEDAVAIEEAGAFSIVLEQVTYEVAEMISSRLSIPTIGIGSGSSCDGQVLVLHDMLGLYEYSPRFVKRYADLSSIIAEALTRYRDDVLNARFPGEEHTFHMDAKEYERLKATSIAMDAMRSERKNQEQKGGGERGEESINK</sequence>
<organism evidence="10 11">
    <name type="scientific">Candidatus Nitrosocaldus cavascurensis</name>
    <dbReference type="NCBI Taxonomy" id="2058097"/>
    <lineage>
        <taxon>Archaea</taxon>
        <taxon>Nitrososphaerota</taxon>
        <taxon>Nitrososphaeria</taxon>
        <taxon>Candidatus Nitrosocaldales</taxon>
        <taxon>Candidatus Nitrosocaldaceae</taxon>
        <taxon>Candidatus Nitrosocaldus</taxon>
    </lineage>
</organism>
<dbReference type="PANTHER" id="PTHR20881">
    <property type="entry name" value="3-METHYL-2-OXOBUTANOATE HYDROXYMETHYLTRANSFERASE"/>
    <property type="match status" value="1"/>
</dbReference>
<keyword evidence="4 5" id="KW-0173">Coenzyme A biosynthesis</keyword>
<dbReference type="GO" id="GO:0015937">
    <property type="term" value="P:coenzyme A biosynthetic process"/>
    <property type="evidence" value="ECO:0007669"/>
    <property type="project" value="UniProtKB-UniRule"/>
</dbReference>
<evidence type="ECO:0000256" key="8">
    <source>
        <dbReference type="PIRSR" id="PIRSR000388-3"/>
    </source>
</evidence>
<dbReference type="NCBIfam" id="TIGR00222">
    <property type="entry name" value="panB"/>
    <property type="match status" value="1"/>
</dbReference>
<dbReference type="SUPFAM" id="SSF51621">
    <property type="entry name" value="Phosphoenolpyruvate/pyruvate domain"/>
    <property type="match status" value="1"/>
</dbReference>
<evidence type="ECO:0000313" key="11">
    <source>
        <dbReference type="Proteomes" id="UP000236248"/>
    </source>
</evidence>
<evidence type="ECO:0000256" key="5">
    <source>
        <dbReference type="HAMAP-Rule" id="MF_00156"/>
    </source>
</evidence>
<keyword evidence="10" id="KW-0489">Methyltransferase</keyword>
<keyword evidence="11" id="KW-1185">Reference proteome</keyword>
<evidence type="ECO:0000256" key="6">
    <source>
        <dbReference type="PIRSR" id="PIRSR000388-1"/>
    </source>
</evidence>
<dbReference type="AlphaFoldDB" id="A0A2K5ANK7"/>
<dbReference type="RefSeq" id="WP_103286466.1">
    <property type="nucleotide sequence ID" value="NZ_LT981265.1"/>
</dbReference>
<dbReference type="InterPro" id="IPR040442">
    <property type="entry name" value="Pyrv_kinase-like_dom_sf"/>
</dbReference>
<feature type="binding site" evidence="5 7">
    <location>
        <position position="84"/>
    </location>
    <ligand>
        <name>3-methyl-2-oxobutanoate</name>
        <dbReference type="ChEBI" id="CHEBI:11851"/>
    </ligand>
</feature>
<dbReference type="InterPro" id="IPR015813">
    <property type="entry name" value="Pyrv/PenolPyrv_kinase-like_dom"/>
</dbReference>
<dbReference type="GO" id="GO:0000287">
    <property type="term" value="F:magnesium ion binding"/>
    <property type="evidence" value="ECO:0007669"/>
    <property type="project" value="TreeGrafter"/>
</dbReference>
<feature type="binding site" evidence="5 8">
    <location>
        <position position="45"/>
    </location>
    <ligand>
        <name>Mg(2+)</name>
        <dbReference type="ChEBI" id="CHEBI:18420"/>
    </ligand>
</feature>
<dbReference type="KEGG" id="ncv:NCAV_0023"/>
<comment type="function">
    <text evidence="5">Catalyzes the reversible reaction in which hydroxymethyl group from 5,10-methylenetetrahydrofolate is transferred onto alpha-ketoisovalerate to form ketopantoate.</text>
</comment>
<feature type="region of interest" description="Disordered" evidence="9">
    <location>
        <begin position="283"/>
        <end position="306"/>
    </location>
</feature>
<dbReference type="PANTHER" id="PTHR20881:SF0">
    <property type="entry name" value="3-METHYL-2-OXOBUTANOATE HYDROXYMETHYLTRANSFERASE"/>
    <property type="match status" value="1"/>
</dbReference>
<keyword evidence="5 8" id="KW-0460">Magnesium</keyword>
<accession>A0A2K5ANK7</accession>
<evidence type="ECO:0000256" key="3">
    <source>
        <dbReference type="ARBA" id="ARBA00022679"/>
    </source>
</evidence>
<dbReference type="Gene3D" id="3.20.20.60">
    <property type="entry name" value="Phosphoenolpyruvate-binding domains"/>
    <property type="match status" value="1"/>
</dbReference>
<feature type="binding site" evidence="5 8">
    <location>
        <position position="116"/>
    </location>
    <ligand>
        <name>Mg(2+)</name>
        <dbReference type="ChEBI" id="CHEBI:18420"/>
    </ligand>
</feature>
<comment type="subcellular location">
    <subcellularLocation>
        <location evidence="5">Cytoplasm</location>
    </subcellularLocation>
</comment>
<gene>
    <name evidence="5 10" type="primary">panB</name>
    <name evidence="10" type="ORF">NCAV_0023</name>
</gene>
<keyword evidence="3 5" id="KW-0808">Transferase</keyword>
<comment type="subunit">
    <text evidence="5">Homodecamer; pentamer of dimers.</text>
</comment>
<comment type="catalytic activity">
    <reaction evidence="5">
        <text>(6R)-5,10-methylene-5,6,7,8-tetrahydrofolate + 3-methyl-2-oxobutanoate + H2O = 2-dehydropantoate + (6S)-5,6,7,8-tetrahydrofolate</text>
        <dbReference type="Rhea" id="RHEA:11824"/>
        <dbReference type="ChEBI" id="CHEBI:11561"/>
        <dbReference type="ChEBI" id="CHEBI:11851"/>
        <dbReference type="ChEBI" id="CHEBI:15377"/>
        <dbReference type="ChEBI" id="CHEBI:15636"/>
        <dbReference type="ChEBI" id="CHEBI:57453"/>
        <dbReference type="EC" id="2.1.2.11"/>
    </reaction>
</comment>
<evidence type="ECO:0000256" key="4">
    <source>
        <dbReference type="ARBA" id="ARBA00022993"/>
    </source>
</evidence>
<dbReference type="Proteomes" id="UP000236248">
    <property type="component" value="Chromosome NCAV"/>
</dbReference>
<proteinExistence type="inferred from homology"/>
<feature type="binding site" evidence="5 8">
    <location>
        <position position="84"/>
    </location>
    <ligand>
        <name>Mg(2+)</name>
        <dbReference type="ChEBI" id="CHEBI:18420"/>
    </ligand>
</feature>
<evidence type="ECO:0000256" key="9">
    <source>
        <dbReference type="SAM" id="MobiDB-lite"/>
    </source>
</evidence>
<comment type="pathway">
    <text evidence="1">Cofactor biosynthesis; (R)-pantothenate biosynthesis; (R)-pantoate from 3-methyl-2-oxobutanoate: step 1/2.</text>
</comment>
<protein>
    <recommendedName>
        <fullName evidence="5">3-methyl-2-oxobutanoate hydroxymethyltransferase</fullName>
        <ecNumber evidence="5">2.1.2.11</ecNumber>
    </recommendedName>
    <alternativeName>
        <fullName evidence="5">Ketopantoate hydroxymethyltransferase</fullName>
        <shortName evidence="5">KPHMT</shortName>
    </alternativeName>
</protein>
<comment type="pathway">
    <text evidence="5">Cofactor biosynthesis; coenzyme A biosynthesis.</text>
</comment>
<dbReference type="InterPro" id="IPR003700">
    <property type="entry name" value="Pantoate_hydroxy_MeTrfase"/>
</dbReference>
<dbReference type="NCBIfam" id="NF001452">
    <property type="entry name" value="PRK00311.1"/>
    <property type="match status" value="1"/>
</dbReference>
<dbReference type="GO" id="GO:0003864">
    <property type="term" value="F:3-methyl-2-oxobutanoate hydroxymethyltransferase activity"/>
    <property type="evidence" value="ECO:0007669"/>
    <property type="project" value="UniProtKB-UniRule"/>
</dbReference>
<dbReference type="HAMAP" id="MF_00156">
    <property type="entry name" value="PanB"/>
    <property type="match status" value="1"/>
</dbReference>
<comment type="similarity">
    <text evidence="2 5">Belongs to the PanB family.</text>
</comment>
<dbReference type="GO" id="GO:0008168">
    <property type="term" value="F:methyltransferase activity"/>
    <property type="evidence" value="ECO:0007669"/>
    <property type="project" value="UniProtKB-KW"/>
</dbReference>
<feature type="compositionally biased region" description="Basic and acidic residues" evidence="9">
    <location>
        <begin position="284"/>
        <end position="306"/>
    </location>
</feature>
<dbReference type="FunFam" id="3.20.20.60:FF:000003">
    <property type="entry name" value="3-methyl-2-oxobutanoate hydroxymethyltransferase"/>
    <property type="match status" value="1"/>
</dbReference>
<dbReference type="GeneID" id="41594129"/>